<name>A0A6J4M595_9CHLR</name>
<evidence type="ECO:0000256" key="1">
    <source>
        <dbReference type="SAM" id="MobiDB-lite"/>
    </source>
</evidence>
<sequence>DRARSQGRRRVDALRLPDLVALRRAAGARVPAPRRRRARRARGRGDRPGRVQARRRRPLAARDPAPRRDAGRDGRGRGPAEPVEHAARFASVELVFSRRV</sequence>
<feature type="region of interest" description="Disordered" evidence="1">
    <location>
        <begin position="23"/>
        <end position="88"/>
    </location>
</feature>
<reference evidence="2" key="1">
    <citation type="submission" date="2020-02" db="EMBL/GenBank/DDBJ databases">
        <authorList>
            <person name="Meier V. D."/>
        </authorList>
    </citation>
    <scope>NUCLEOTIDE SEQUENCE</scope>
    <source>
        <strain evidence="2">AVDCRST_MAG93</strain>
    </source>
</reference>
<dbReference type="AlphaFoldDB" id="A0A6J4M595"/>
<proteinExistence type="predicted"/>
<feature type="non-terminal residue" evidence="2">
    <location>
        <position position="100"/>
    </location>
</feature>
<feature type="compositionally biased region" description="Basic residues" evidence="1">
    <location>
        <begin position="32"/>
        <end position="42"/>
    </location>
</feature>
<feature type="non-terminal residue" evidence="2">
    <location>
        <position position="1"/>
    </location>
</feature>
<feature type="compositionally biased region" description="Basic and acidic residues" evidence="1">
    <location>
        <begin position="64"/>
        <end position="87"/>
    </location>
</feature>
<organism evidence="2">
    <name type="scientific">uncultured Chloroflexia bacterium</name>
    <dbReference type="NCBI Taxonomy" id="1672391"/>
    <lineage>
        <taxon>Bacteria</taxon>
        <taxon>Bacillati</taxon>
        <taxon>Chloroflexota</taxon>
        <taxon>Chloroflexia</taxon>
        <taxon>environmental samples</taxon>
    </lineage>
</organism>
<protein>
    <submittedName>
        <fullName evidence="2">Uncharacterized protein</fullName>
    </submittedName>
</protein>
<evidence type="ECO:0000313" key="2">
    <source>
        <dbReference type="EMBL" id="CAA9350592.1"/>
    </source>
</evidence>
<dbReference type="EMBL" id="CADCTR010002399">
    <property type="protein sequence ID" value="CAA9350592.1"/>
    <property type="molecule type" value="Genomic_DNA"/>
</dbReference>
<accession>A0A6J4M595</accession>
<gene>
    <name evidence="2" type="ORF">AVDCRST_MAG93-7099</name>
</gene>